<reference evidence="3 4" key="1">
    <citation type="journal article" date="2010" name="J. Bacteriol.">
        <title>Genome sequence of the milbemycin-producing bacterium Streptomyces bingchenggensis.</title>
        <authorList>
            <person name="Wang X.J."/>
            <person name="Yan Y.J."/>
            <person name="Zhang B."/>
            <person name="An J."/>
            <person name="Wang J.J."/>
            <person name="Tian J."/>
            <person name="Jiang L."/>
            <person name="Chen Y.H."/>
            <person name="Huang S.X."/>
            <person name="Yin M."/>
            <person name="Zhang J."/>
            <person name="Gao A.L."/>
            <person name="Liu C.X."/>
            <person name="Zhu Z.X."/>
            <person name="Xiang W.S."/>
        </authorList>
    </citation>
    <scope>NUCLEOTIDE SEQUENCE [LARGE SCALE GENOMIC DNA]</scope>
    <source>
        <strain evidence="3 4">BCW-1</strain>
    </source>
</reference>
<evidence type="ECO:0000313" key="4">
    <source>
        <dbReference type="Proteomes" id="UP000000377"/>
    </source>
</evidence>
<dbReference type="InterPro" id="IPR003594">
    <property type="entry name" value="HATPase_dom"/>
</dbReference>
<feature type="domain" description="Histidine kinase/HSP90-like ATPase" evidence="2">
    <location>
        <begin position="23"/>
        <end position="132"/>
    </location>
</feature>
<evidence type="ECO:0000259" key="2">
    <source>
        <dbReference type="Pfam" id="PF13581"/>
    </source>
</evidence>
<dbReference type="FunFam" id="3.30.565.10:FF:000028">
    <property type="entry name" value="PAS sensor protein"/>
    <property type="match status" value="1"/>
</dbReference>
<dbReference type="SUPFAM" id="SSF55874">
    <property type="entry name" value="ATPase domain of HSP90 chaperone/DNA topoisomerase II/histidine kinase"/>
    <property type="match status" value="1"/>
</dbReference>
<keyword evidence="1" id="KW-0808">Transferase</keyword>
<dbReference type="KEGG" id="sbh:SBI_09780"/>
<dbReference type="Gene3D" id="3.30.565.10">
    <property type="entry name" value="Histidine kinase-like ATPase, C-terminal domain"/>
    <property type="match status" value="1"/>
</dbReference>
<dbReference type="InterPro" id="IPR050267">
    <property type="entry name" value="Anti-sigma-factor_SerPK"/>
</dbReference>
<dbReference type="Pfam" id="PF13581">
    <property type="entry name" value="HATPase_c_2"/>
    <property type="match status" value="1"/>
</dbReference>
<dbReference type="PATRIC" id="fig|749414.3.peg.10064"/>
<dbReference type="GO" id="GO:0004674">
    <property type="term" value="F:protein serine/threonine kinase activity"/>
    <property type="evidence" value="ECO:0007669"/>
    <property type="project" value="UniProtKB-KW"/>
</dbReference>
<dbReference type="EMBL" id="CP002047">
    <property type="protein sequence ID" value="ADI12898.1"/>
    <property type="molecule type" value="Genomic_DNA"/>
</dbReference>
<accession>D7CBM1</accession>
<dbReference type="PANTHER" id="PTHR35526:SF3">
    <property type="entry name" value="ANTI-SIGMA-F FACTOR RSBW"/>
    <property type="match status" value="1"/>
</dbReference>
<dbReference type="HOGENOM" id="CLU_090336_4_5_11"/>
<dbReference type="Proteomes" id="UP000000377">
    <property type="component" value="Chromosome"/>
</dbReference>
<dbReference type="PANTHER" id="PTHR35526">
    <property type="entry name" value="ANTI-SIGMA-F FACTOR RSBW-RELATED"/>
    <property type="match status" value="1"/>
</dbReference>
<proteinExistence type="predicted"/>
<dbReference type="InterPro" id="IPR036890">
    <property type="entry name" value="HATPase_C_sf"/>
</dbReference>
<protein>
    <submittedName>
        <fullName evidence="3">Magnesium or manganese-dependent protein phosphatase</fullName>
    </submittedName>
</protein>
<evidence type="ECO:0000313" key="3">
    <source>
        <dbReference type="EMBL" id="ADI12898.1"/>
    </source>
</evidence>
<keyword evidence="1" id="KW-0418">Kinase</keyword>
<sequence length="146" mass="16356">MSCALLLARTHGLDADHVSTLEVPSDPSVVSRARAHATDQLAAWNLDDLAFSTELMVSELVTNAIRYGRPPIRLRMILQSTLTCEVADASSTSPRLRRARTFDEGGRGLLLVAQLAENWGTRYTRDGKVIWAKRARRGRAERDRRR</sequence>
<keyword evidence="1" id="KW-0723">Serine/threonine-protein kinase</keyword>
<dbReference type="CDD" id="cd16936">
    <property type="entry name" value="HATPase_RsbW-like"/>
    <property type="match status" value="1"/>
</dbReference>
<dbReference type="AlphaFoldDB" id="D7CBM1"/>
<dbReference type="eggNOG" id="COG2172">
    <property type="taxonomic scope" value="Bacteria"/>
</dbReference>
<evidence type="ECO:0000256" key="1">
    <source>
        <dbReference type="ARBA" id="ARBA00022527"/>
    </source>
</evidence>
<gene>
    <name evidence="3" type="ordered locus">SBI_09780</name>
</gene>
<keyword evidence="4" id="KW-1185">Reference proteome</keyword>
<organism evidence="3 4">
    <name type="scientific">Streptomyces bingchenggensis (strain BCW-1)</name>
    <dbReference type="NCBI Taxonomy" id="749414"/>
    <lineage>
        <taxon>Bacteria</taxon>
        <taxon>Bacillati</taxon>
        <taxon>Actinomycetota</taxon>
        <taxon>Actinomycetes</taxon>
        <taxon>Kitasatosporales</taxon>
        <taxon>Streptomycetaceae</taxon>
        <taxon>Streptomyces</taxon>
    </lineage>
</organism>
<dbReference type="STRING" id="749414.SBI_09780"/>
<name>D7CBM1_STRBB</name>